<name>A0A1I3EI44_9PLAN</name>
<feature type="region of interest" description="Disordered" evidence="1">
    <location>
        <begin position="258"/>
        <end position="304"/>
    </location>
</feature>
<gene>
    <name evidence="2" type="ORF">SAMN05421753_104234</name>
</gene>
<dbReference type="OrthoDB" id="2936921at2"/>
<dbReference type="EMBL" id="FOQD01000004">
    <property type="protein sequence ID" value="SFH98664.1"/>
    <property type="molecule type" value="Genomic_DNA"/>
</dbReference>
<keyword evidence="3" id="KW-1185">Reference proteome</keyword>
<evidence type="ECO:0000256" key="1">
    <source>
        <dbReference type="SAM" id="MobiDB-lite"/>
    </source>
</evidence>
<dbReference type="STRING" id="1576369.SAMN05421753_104234"/>
<evidence type="ECO:0000313" key="3">
    <source>
        <dbReference type="Proteomes" id="UP000199518"/>
    </source>
</evidence>
<dbReference type="Proteomes" id="UP000199518">
    <property type="component" value="Unassembled WGS sequence"/>
</dbReference>
<organism evidence="2 3">
    <name type="scientific">Planctomicrobium piriforme</name>
    <dbReference type="NCBI Taxonomy" id="1576369"/>
    <lineage>
        <taxon>Bacteria</taxon>
        <taxon>Pseudomonadati</taxon>
        <taxon>Planctomycetota</taxon>
        <taxon>Planctomycetia</taxon>
        <taxon>Planctomycetales</taxon>
        <taxon>Planctomycetaceae</taxon>
        <taxon>Planctomicrobium</taxon>
    </lineage>
</organism>
<dbReference type="RefSeq" id="WP_092048637.1">
    <property type="nucleotide sequence ID" value="NZ_FOQD01000004.1"/>
</dbReference>
<sequence length="359" mass="39185">MTTDSELKVYEGGLPAAAGVPMQQIKTSYATAMTVQRPRVLPSIEKTFLTEAGMAGERFFYGWGAGKEKIEGASIDLAMALVRTWGNCAVEMQPVQEVSDAWIFTAAFVDLETGFTLMRQFRQSKNSIVYGKHDEFRKADIRFQIGQSKAIRNVVLNALPKWLADKGIDAAKENVIELIKKAIEKKGHAEIARLSVERLAQNGVPVDLVLGKFGRPTIAALTIEDLVVMRSDALALHEGIDTIENLYPSQKAIAAEAAAGKSRTDKATESASKKGAKTAEQEPAVQPETQKTTTKKPGKQQTLGTDFPALEEEVMNLTNKTQILTLQRKIDASDLNDAQKAALAEKIEAAFDQFEADGQ</sequence>
<reference evidence="3" key="1">
    <citation type="submission" date="2016-10" db="EMBL/GenBank/DDBJ databases">
        <authorList>
            <person name="Varghese N."/>
            <person name="Submissions S."/>
        </authorList>
    </citation>
    <scope>NUCLEOTIDE SEQUENCE [LARGE SCALE GENOMIC DNA]</scope>
    <source>
        <strain evidence="3">DSM 26348</strain>
    </source>
</reference>
<accession>A0A1I3EI44</accession>
<dbReference type="AlphaFoldDB" id="A0A1I3EI44"/>
<proteinExistence type="predicted"/>
<feature type="compositionally biased region" description="Basic and acidic residues" evidence="1">
    <location>
        <begin position="262"/>
        <end position="280"/>
    </location>
</feature>
<protein>
    <submittedName>
        <fullName evidence="2">Uncharacterized protein</fullName>
    </submittedName>
</protein>
<evidence type="ECO:0000313" key="2">
    <source>
        <dbReference type="EMBL" id="SFH98664.1"/>
    </source>
</evidence>